<gene>
    <name evidence="2" type="ORF">BN59_01948</name>
</gene>
<dbReference type="RefSeq" id="WP_043874158.1">
    <property type="nucleotide sequence ID" value="NZ_CCVW01000002.1"/>
</dbReference>
<sequence length="1441" mass="159404">MADLNEVLAKILNDEKGALSTVKNRNAVIIALNAILEAGYGEEDSNQQFRQAVINHKKLFNPLIKVVSPRSAVKIADDADPTDDDFLTEEDGWGEGFKELTQAAAKQRVLLALQDATKDQLEEFIKQHAIGAKEARLALFNANGESIFGEPPVRIPSWNPNKGSIFKAGDLEEIQIEVQRRLLIKKIEEYNNPDAQVVMRSLLNCKNQTDFQVIVKKLFGPAPDTNITDTMQFKDILPRGPLLVINKNSVTDVAARKAVILGLDTLTDEEVLEDGLDILNADDDDFGDELKDLDVFSTGHLADLPLKFLADSDISAVKGILGTRFLLLNAKKLFADSIGEMEAVAIADTPDLAEVALDAIATTLEIEGDYTEHVAKASLPTIRQAFATQALSMKIALCDDVGTLDALIDITTVDELKNILATNSKLGYKDKPKFLEAFTASTDLNAVIAAAHISKNIAVTDKPENLRALIEFSNSETDAFQKKYHQLFSAPDITVQLKGAINGFLDKDNIHLVREQALLAYAKTELRTLEDDDLMDLINATTMDDVEDSTEVLFGSDIAKDLVGDPNERVSKAFRTYAAIEMVIRDAQQPNQDLSATTGTAGYDVLLAKINTFAFNDPQFQDLLGNPDFPAQEKARLQTILVESLIKNYTQDRLTPPDAAKLTTLAKETDLDKFKQLLTEKFDVTNVDWVTKESMEQIQKSACTRAIQLSANHPLHFGKGAHPELFDLIAQLPLEKQRALLDKPAALTALAAASTEAEIEEVLGENHKVAKGYIRAVAAENENLLNIAKVANSKIAEILANFQPPLEVTTDIVKDINNILLAQPAPTYLVAMQDITALFELDSDPESELFEQFGLEDDGSDVKTPNPPIVTAITEQQTRNQYLFAEYRKPATTPEDKEIILALAALSKNKVFPAIQIFEDDPNKGIVTDIKNCKTLASFLKLVNAPPPDGRGYKDVFDPPLGKQLTPQSFDYLKAQARLAAFLSPEHYEDALEAQKEETKLIKQQFQDKVLDDDARERLRRIAGLKPIYWFNPAFQAHAKQNAIAMGPELRVLAKQCDAYVTYLTNQLSEIEAHYYGLPSEQQIKQNPAASAAERRNMLIAVTQRANELRNLYRSISAELADYERLQRVFNGVPNADNTVHPLIRQGLIKTLDQAAAGKSDIRLLNFNTYSVPCDNSTKAAHMAASWGGEARLADDPEDRTSLSSDGSLDDFDIVPAIPEGKFREHTVLYQGSAPTPVKGLYIEERASKNLAAQIKPDGTVTYEPSIKLTVTKFPAQHQARMYFAMAMASQMLANLRGAPTQENPIRLRSNDPVQARYLWTALMILGESDKNMKFDHKQIKVTCAQFDPKSEFGIGGLRWGGDALYHKFKENPELSAMLKGVQEVNEKKFSKDTLQERAQARQDTTELTKALKQNMLLITEKNKEQEDTHGVTLGGPGGPK</sequence>
<evidence type="ECO:0008006" key="4">
    <source>
        <dbReference type="Google" id="ProtNLM"/>
    </source>
</evidence>
<reference evidence="2 3" key="1">
    <citation type="submission" date="2014-06" db="EMBL/GenBank/DDBJ databases">
        <authorList>
            <person name="Urmite Genomes Urmite Genomes"/>
        </authorList>
    </citation>
    <scope>NUCLEOTIDE SEQUENCE [LARGE SCALE GENOMIC DNA]</scope>
</reference>
<dbReference type="eggNOG" id="COG4372">
    <property type="taxonomic scope" value="Bacteria"/>
</dbReference>
<dbReference type="EMBL" id="CCSB01000002">
    <property type="protein sequence ID" value="CDZ77658.1"/>
    <property type="molecule type" value="Genomic_DNA"/>
</dbReference>
<dbReference type="OrthoDB" id="5653987at2"/>
<name>A0A078L0T9_9GAMM</name>
<organism evidence="2 3">
    <name type="scientific">Legionella massiliensis</name>
    <dbReference type="NCBI Taxonomy" id="1034943"/>
    <lineage>
        <taxon>Bacteria</taxon>
        <taxon>Pseudomonadati</taxon>
        <taxon>Pseudomonadota</taxon>
        <taxon>Gammaproteobacteria</taxon>
        <taxon>Legionellales</taxon>
        <taxon>Legionellaceae</taxon>
        <taxon>Legionella</taxon>
    </lineage>
</organism>
<accession>A0A078L0T9</accession>
<proteinExistence type="predicted"/>
<evidence type="ECO:0000313" key="2">
    <source>
        <dbReference type="EMBL" id="CDZ77658.1"/>
    </source>
</evidence>
<dbReference type="Proteomes" id="UP000044071">
    <property type="component" value="Unassembled WGS sequence"/>
</dbReference>
<evidence type="ECO:0000256" key="1">
    <source>
        <dbReference type="SAM" id="MobiDB-lite"/>
    </source>
</evidence>
<protein>
    <recommendedName>
        <fullName evidence="4">Interaptin</fullName>
    </recommendedName>
</protein>
<evidence type="ECO:0000313" key="3">
    <source>
        <dbReference type="Proteomes" id="UP000044071"/>
    </source>
</evidence>
<feature type="region of interest" description="Disordered" evidence="1">
    <location>
        <begin position="1421"/>
        <end position="1441"/>
    </location>
</feature>
<keyword evidence="3" id="KW-1185">Reference proteome</keyword>
<feature type="compositionally biased region" description="Basic and acidic residues" evidence="1">
    <location>
        <begin position="1421"/>
        <end position="1430"/>
    </location>
</feature>